<keyword evidence="3" id="KW-1185">Reference proteome</keyword>
<dbReference type="AlphaFoldDB" id="A0A5A8D4C6"/>
<organism evidence="2 4">
    <name type="scientific">Cafeteria roenbergensis</name>
    <name type="common">Marine flagellate</name>
    <dbReference type="NCBI Taxonomy" id="33653"/>
    <lineage>
        <taxon>Eukaryota</taxon>
        <taxon>Sar</taxon>
        <taxon>Stramenopiles</taxon>
        <taxon>Bigyra</taxon>
        <taxon>Opalozoa</taxon>
        <taxon>Bicosoecida</taxon>
        <taxon>Cafeteriaceae</taxon>
        <taxon>Cafeteria</taxon>
    </lineage>
</organism>
<gene>
    <name evidence="1" type="ORF">FNF29_03750</name>
    <name evidence="2" type="ORF">FNF31_04349</name>
</gene>
<dbReference type="EMBL" id="VLTN01000020">
    <property type="protein sequence ID" value="KAA0152523.1"/>
    <property type="molecule type" value="Genomic_DNA"/>
</dbReference>
<dbReference type="Proteomes" id="UP000325113">
    <property type="component" value="Unassembled WGS sequence"/>
</dbReference>
<evidence type="ECO:0000313" key="1">
    <source>
        <dbReference type="EMBL" id="KAA0152523.1"/>
    </source>
</evidence>
<evidence type="ECO:0000313" key="2">
    <source>
        <dbReference type="EMBL" id="KAA0160332.1"/>
    </source>
</evidence>
<dbReference type="Proteomes" id="UP000323011">
    <property type="component" value="Unassembled WGS sequence"/>
</dbReference>
<sequence length="262" mass="27608">MQRLARSLVASAVRVGAFGGAERVATAAASVVSGLCLALTGHLLRHPVKVGVFGAAQMATDLAFLRCWVLSGCPVAGRKQDLPVCASACLELAARRHQLAEASDAKATFEGRALIKSGGVRWRFLLRPSAALLAGSVPAFERAERALAAVLAGWGTMPKVMQALSLARAAPTVRQARRAQVVAAEMLEPASGASGHPLPDLDPPAVWDVKPGTLQSEAAFEGSQGLWSTRFAPKDADAVAKWVKDEWQPPHSPLVPGIYRLQ</sequence>
<protein>
    <submittedName>
        <fullName evidence="2">Uncharacterized protein</fullName>
    </submittedName>
</protein>
<reference evidence="3 4" key="1">
    <citation type="submission" date="2019-07" db="EMBL/GenBank/DDBJ databases">
        <title>Genomes of Cafeteria roenbergensis.</title>
        <authorList>
            <person name="Fischer M.G."/>
            <person name="Hackl T."/>
            <person name="Roman M."/>
        </authorList>
    </citation>
    <scope>NUCLEOTIDE SEQUENCE [LARGE SCALE GENOMIC DNA]</scope>
    <source>
        <strain evidence="1 3">BVI</strain>
        <strain evidence="2 4">Cflag</strain>
    </source>
</reference>
<proteinExistence type="predicted"/>
<comment type="caution">
    <text evidence="2">The sequence shown here is derived from an EMBL/GenBank/DDBJ whole genome shotgun (WGS) entry which is preliminary data.</text>
</comment>
<accession>A0A5A8D4C6</accession>
<name>A0A5A8D4C6_CAFRO</name>
<evidence type="ECO:0000313" key="4">
    <source>
        <dbReference type="Proteomes" id="UP000325113"/>
    </source>
</evidence>
<evidence type="ECO:0000313" key="3">
    <source>
        <dbReference type="Proteomes" id="UP000323011"/>
    </source>
</evidence>
<dbReference type="EMBL" id="VLTM01000045">
    <property type="protein sequence ID" value="KAA0160332.1"/>
    <property type="molecule type" value="Genomic_DNA"/>
</dbReference>